<dbReference type="EMBL" id="JARIHO010000011">
    <property type="protein sequence ID" value="KAJ7353574.1"/>
    <property type="molecule type" value="Genomic_DNA"/>
</dbReference>
<keyword evidence="2" id="KW-1185">Reference proteome</keyword>
<dbReference type="Gene3D" id="3.80.10.10">
    <property type="entry name" value="Ribonuclease Inhibitor"/>
    <property type="match status" value="1"/>
</dbReference>
<proteinExistence type="predicted"/>
<protein>
    <recommendedName>
        <fullName evidence="3">F-box protein</fullName>
    </recommendedName>
</protein>
<evidence type="ECO:0000313" key="1">
    <source>
        <dbReference type="EMBL" id="KAJ7353574.1"/>
    </source>
</evidence>
<dbReference type="AlphaFoldDB" id="A0AAD7AAR1"/>
<gene>
    <name evidence="1" type="ORF">DFH08DRAFT_988119</name>
</gene>
<evidence type="ECO:0000313" key="2">
    <source>
        <dbReference type="Proteomes" id="UP001218218"/>
    </source>
</evidence>
<comment type="caution">
    <text evidence="1">The sequence shown here is derived from an EMBL/GenBank/DDBJ whole genome shotgun (WGS) entry which is preliminary data.</text>
</comment>
<sequence>MHVECIPHPSTFPLVTSKCSGLKDVRIGMAPGPALSKFICTLHHLETLVVTNLNMAALSHIARLPGLRYLWLMSFPIPSFQLPAGSIPFPALQKLEYESIEHAPRLLALLIKCALVELTIIARGSYTMPPPNTIAQQFYAALADHCSHSSLQKLDVQKGYWTLRADQRGICLVGEEIIRPLFSFSSLVEVSLSHPFGVDLDDAVVRKMARAWPLIESLLLPPGLDENIAPRVTLEGIYAFAEHCPRLRRLHLAFDATVIPKIKTKGKKNACQCSLDYLDVSDSPISKARPVAKFLSAIFPHLGMINTLYEDLDGTDTETVLTSHRRWKKVEEALW</sequence>
<reference evidence="1" key="1">
    <citation type="submission" date="2023-03" db="EMBL/GenBank/DDBJ databases">
        <title>Massive genome expansion in bonnet fungi (Mycena s.s.) driven by repeated elements and novel gene families across ecological guilds.</title>
        <authorList>
            <consortium name="Lawrence Berkeley National Laboratory"/>
            <person name="Harder C.B."/>
            <person name="Miyauchi S."/>
            <person name="Viragh M."/>
            <person name="Kuo A."/>
            <person name="Thoen E."/>
            <person name="Andreopoulos B."/>
            <person name="Lu D."/>
            <person name="Skrede I."/>
            <person name="Drula E."/>
            <person name="Henrissat B."/>
            <person name="Morin E."/>
            <person name="Kohler A."/>
            <person name="Barry K."/>
            <person name="LaButti K."/>
            <person name="Morin E."/>
            <person name="Salamov A."/>
            <person name="Lipzen A."/>
            <person name="Mereny Z."/>
            <person name="Hegedus B."/>
            <person name="Baldrian P."/>
            <person name="Stursova M."/>
            <person name="Weitz H."/>
            <person name="Taylor A."/>
            <person name="Grigoriev I.V."/>
            <person name="Nagy L.G."/>
            <person name="Martin F."/>
            <person name="Kauserud H."/>
        </authorList>
    </citation>
    <scope>NUCLEOTIDE SEQUENCE</scope>
    <source>
        <strain evidence="1">CBHHK002</strain>
    </source>
</reference>
<accession>A0AAD7AAR1</accession>
<dbReference type="SUPFAM" id="SSF52047">
    <property type="entry name" value="RNI-like"/>
    <property type="match status" value="1"/>
</dbReference>
<dbReference type="InterPro" id="IPR032675">
    <property type="entry name" value="LRR_dom_sf"/>
</dbReference>
<name>A0AAD7AAR1_9AGAR</name>
<dbReference type="Proteomes" id="UP001218218">
    <property type="component" value="Unassembled WGS sequence"/>
</dbReference>
<organism evidence="1 2">
    <name type="scientific">Mycena albidolilacea</name>
    <dbReference type="NCBI Taxonomy" id="1033008"/>
    <lineage>
        <taxon>Eukaryota</taxon>
        <taxon>Fungi</taxon>
        <taxon>Dikarya</taxon>
        <taxon>Basidiomycota</taxon>
        <taxon>Agaricomycotina</taxon>
        <taxon>Agaricomycetes</taxon>
        <taxon>Agaricomycetidae</taxon>
        <taxon>Agaricales</taxon>
        <taxon>Marasmiineae</taxon>
        <taxon>Mycenaceae</taxon>
        <taxon>Mycena</taxon>
    </lineage>
</organism>
<evidence type="ECO:0008006" key="3">
    <source>
        <dbReference type="Google" id="ProtNLM"/>
    </source>
</evidence>